<dbReference type="EMBL" id="UASS01000014">
    <property type="protein sequence ID" value="SPX61008.1"/>
    <property type="molecule type" value="Genomic_DNA"/>
</dbReference>
<keyword evidence="1" id="KW-0723">Serine/threonine-protein kinase</keyword>
<dbReference type="SUPFAM" id="SSF56112">
    <property type="entry name" value="Protein kinase-like (PK-like)"/>
    <property type="match status" value="1"/>
</dbReference>
<name>A0A2X1QQ57_9GAMM</name>
<evidence type="ECO:0000313" key="2">
    <source>
        <dbReference type="Proteomes" id="UP000251942"/>
    </source>
</evidence>
<organism evidence="1 2">
    <name type="scientific">Legionella feeleii</name>
    <dbReference type="NCBI Taxonomy" id="453"/>
    <lineage>
        <taxon>Bacteria</taxon>
        <taxon>Pseudomonadati</taxon>
        <taxon>Pseudomonadota</taxon>
        <taxon>Gammaproteobacteria</taxon>
        <taxon>Legionellales</taxon>
        <taxon>Legionellaceae</taxon>
        <taxon>Legionella</taxon>
    </lineage>
</organism>
<dbReference type="Proteomes" id="UP000251942">
    <property type="component" value="Unassembled WGS sequence"/>
</dbReference>
<keyword evidence="1" id="KW-0808">Transferase</keyword>
<protein>
    <submittedName>
        <fullName evidence="1">Serine/threonine protein kinase</fullName>
    </submittedName>
</protein>
<sequence length="308" mass="35137">MESRRLKLGVKTLRKDAVANTKSLFANLVTIKYSTRQLYWCKNMQSTMQVLQIADEYIKKHPLELLSRIDLEGQTIWIKRRPPSKRTRWHRLASLLTYVIPIATFYPTVVTDKSDSLIQEAERLRLFATKGLPVPDVVASTSHYIITSDVGLNLQQLAEQITDREERVALFEKAMSALVNLHQANLCHGRPSLRDMTLQNGTVFLIDLEENPVAVMSLAQAQARDIWLFFCSVARYCKQDYSVLAHLFQIYANNASPATMAALRQMVLVIKPVRIISEYLLAAVKSRDLRNAVQANKMLEKCLKKSKC</sequence>
<gene>
    <name evidence="1" type="ORF">NCTC12022_01746</name>
</gene>
<reference evidence="1 2" key="1">
    <citation type="submission" date="2018-06" db="EMBL/GenBank/DDBJ databases">
        <authorList>
            <consortium name="Pathogen Informatics"/>
            <person name="Doyle S."/>
        </authorList>
    </citation>
    <scope>NUCLEOTIDE SEQUENCE [LARGE SCALE GENOMIC DNA]</scope>
    <source>
        <strain evidence="1 2">NCTC12022</strain>
    </source>
</reference>
<dbReference type="AlphaFoldDB" id="A0A2X1QQ57"/>
<proteinExistence type="predicted"/>
<accession>A0A2X1QQ57</accession>
<dbReference type="InterPro" id="IPR011009">
    <property type="entry name" value="Kinase-like_dom_sf"/>
</dbReference>
<dbReference type="GO" id="GO:0004674">
    <property type="term" value="F:protein serine/threonine kinase activity"/>
    <property type="evidence" value="ECO:0007669"/>
    <property type="project" value="UniProtKB-KW"/>
</dbReference>
<keyword evidence="1" id="KW-0418">Kinase</keyword>
<evidence type="ECO:0000313" key="1">
    <source>
        <dbReference type="EMBL" id="SPX61008.1"/>
    </source>
</evidence>